<comment type="subcellular location">
    <subcellularLocation>
        <location evidence="2">Cytoplasm</location>
    </subcellularLocation>
</comment>
<feature type="domain" description="Flagellar assembly protein FliH/Type III secretion system HrpE" evidence="11">
    <location>
        <begin position="94"/>
        <end position="218"/>
    </location>
</feature>
<protein>
    <recommendedName>
        <fullName evidence="4">Flagellar assembly protein FliH</fullName>
    </recommendedName>
</protein>
<keyword evidence="6" id="KW-0963">Cytoplasm</keyword>
<evidence type="ECO:0000256" key="2">
    <source>
        <dbReference type="ARBA" id="ARBA00004496"/>
    </source>
</evidence>
<evidence type="ECO:0000256" key="6">
    <source>
        <dbReference type="ARBA" id="ARBA00022490"/>
    </source>
</evidence>
<dbReference type="PRINTS" id="PR01003">
    <property type="entry name" value="FLGFLIH"/>
</dbReference>
<comment type="function">
    <text evidence="1">Needed for flagellar regrowth and assembly.</text>
</comment>
<keyword evidence="5" id="KW-0813">Transport</keyword>
<evidence type="ECO:0000256" key="4">
    <source>
        <dbReference type="ARBA" id="ARBA00016507"/>
    </source>
</evidence>
<keyword evidence="12" id="KW-0969">Cilium</keyword>
<feature type="region of interest" description="Disordered" evidence="10">
    <location>
        <begin position="37"/>
        <end position="57"/>
    </location>
</feature>
<feature type="compositionally biased region" description="Pro residues" evidence="10">
    <location>
        <begin position="46"/>
        <end position="55"/>
    </location>
</feature>
<keyword evidence="12" id="KW-0282">Flagellum</keyword>
<gene>
    <name evidence="12" type="ORF">ISF6_4420</name>
</gene>
<evidence type="ECO:0000256" key="5">
    <source>
        <dbReference type="ARBA" id="ARBA00022448"/>
    </source>
</evidence>
<comment type="caution">
    <text evidence="12">The sequence shown here is derived from an EMBL/GenBank/DDBJ whole genome shotgun (WGS) entry which is preliminary data.</text>
</comment>
<dbReference type="InterPro" id="IPR000563">
    <property type="entry name" value="Flag_FliH"/>
</dbReference>
<evidence type="ECO:0000256" key="7">
    <source>
        <dbReference type="ARBA" id="ARBA00022795"/>
    </source>
</evidence>
<name>A0A0K8P6J5_PISS1</name>
<dbReference type="AlphaFoldDB" id="A0A0K8P6J5"/>
<keyword evidence="8" id="KW-0653">Protein transport</keyword>
<keyword evidence="12" id="KW-0966">Cell projection</keyword>
<keyword evidence="13" id="KW-1185">Reference proteome</keyword>
<evidence type="ECO:0000259" key="11">
    <source>
        <dbReference type="Pfam" id="PF02108"/>
    </source>
</evidence>
<evidence type="ECO:0000256" key="8">
    <source>
        <dbReference type="ARBA" id="ARBA00022927"/>
    </source>
</evidence>
<dbReference type="GO" id="GO:0071973">
    <property type="term" value="P:bacterial-type flagellum-dependent cell motility"/>
    <property type="evidence" value="ECO:0007669"/>
    <property type="project" value="InterPro"/>
</dbReference>
<keyword evidence="9" id="KW-1006">Bacterial flagellum protein export</keyword>
<evidence type="ECO:0000256" key="3">
    <source>
        <dbReference type="ARBA" id="ARBA00006602"/>
    </source>
</evidence>
<dbReference type="STRING" id="1547922.ISF6_4420"/>
<evidence type="ECO:0000313" key="13">
    <source>
        <dbReference type="Proteomes" id="UP000037660"/>
    </source>
</evidence>
<proteinExistence type="inferred from homology"/>
<dbReference type="Proteomes" id="UP000037660">
    <property type="component" value="Unassembled WGS sequence"/>
</dbReference>
<dbReference type="PANTHER" id="PTHR34982:SF1">
    <property type="entry name" value="FLAGELLAR ASSEMBLY PROTEIN FLIH"/>
    <property type="match status" value="1"/>
</dbReference>
<reference evidence="13" key="1">
    <citation type="submission" date="2015-07" db="EMBL/GenBank/DDBJ databases">
        <title>Discovery of a poly(ethylene terephthalate assimilation.</title>
        <authorList>
            <person name="Yoshida S."/>
            <person name="Hiraga K."/>
            <person name="Takehana T."/>
            <person name="Taniguchi I."/>
            <person name="Yamaji H."/>
            <person name="Maeda Y."/>
            <person name="Toyohara K."/>
            <person name="Miyamoto K."/>
            <person name="Kimura Y."/>
            <person name="Oda K."/>
        </authorList>
    </citation>
    <scope>NUCLEOTIDE SEQUENCE [LARGE SCALE GENOMIC DNA]</scope>
    <source>
        <strain evidence="13">NBRC 110686 / TISTR 2288 / 201-F6</strain>
    </source>
</reference>
<dbReference type="InterPro" id="IPR018035">
    <property type="entry name" value="Flagellar_FliH/T3SS_HrpE"/>
</dbReference>
<sequence>MPAPQGAAKPSVYGRFIPREELSEFAAWSPGAFGGQAAPALGVQRPAPPAPPQPSPEEELQALLAANRQQAYQDGYRDGLQALEGFKQTHARQLSTQVGALLQSIGMQLDEMQQEMARTLALAASNLARQILREELTLRPERVAGVAAEAVDALLLSARHITLRVHPDDHALVSQGASEVLAARGGRVLTDASVSRGGCLVDSDIGGVDASMETRWARAVAAIEGAGDWNAADATPAAAAPQGDA</sequence>
<accession>A0A0K8P6J5</accession>
<evidence type="ECO:0000256" key="1">
    <source>
        <dbReference type="ARBA" id="ARBA00003041"/>
    </source>
</evidence>
<dbReference type="PANTHER" id="PTHR34982">
    <property type="entry name" value="YOP PROTEINS TRANSLOCATION PROTEIN L"/>
    <property type="match status" value="1"/>
</dbReference>
<evidence type="ECO:0000313" key="12">
    <source>
        <dbReference type="EMBL" id="GAP38226.1"/>
    </source>
</evidence>
<keyword evidence="7" id="KW-1005">Bacterial flagellum biogenesis</keyword>
<dbReference type="Pfam" id="PF02108">
    <property type="entry name" value="FliH"/>
    <property type="match status" value="1"/>
</dbReference>
<dbReference type="GO" id="GO:0005829">
    <property type="term" value="C:cytosol"/>
    <property type="evidence" value="ECO:0007669"/>
    <property type="project" value="TreeGrafter"/>
</dbReference>
<dbReference type="GO" id="GO:0015031">
    <property type="term" value="P:protein transport"/>
    <property type="evidence" value="ECO:0007669"/>
    <property type="project" value="UniProtKB-KW"/>
</dbReference>
<dbReference type="EMBL" id="BBYR01000069">
    <property type="protein sequence ID" value="GAP38226.1"/>
    <property type="molecule type" value="Genomic_DNA"/>
</dbReference>
<comment type="similarity">
    <text evidence="3">Belongs to the FliH family.</text>
</comment>
<dbReference type="GO" id="GO:0003774">
    <property type="term" value="F:cytoskeletal motor activity"/>
    <property type="evidence" value="ECO:0007669"/>
    <property type="project" value="InterPro"/>
</dbReference>
<organism evidence="12 13">
    <name type="scientific">Piscinibacter sakaiensis</name>
    <name type="common">Ideonella sakaiensis</name>
    <dbReference type="NCBI Taxonomy" id="1547922"/>
    <lineage>
        <taxon>Bacteria</taxon>
        <taxon>Pseudomonadati</taxon>
        <taxon>Pseudomonadota</taxon>
        <taxon>Betaproteobacteria</taxon>
        <taxon>Burkholderiales</taxon>
        <taxon>Sphaerotilaceae</taxon>
        <taxon>Piscinibacter</taxon>
    </lineage>
</organism>
<evidence type="ECO:0000256" key="9">
    <source>
        <dbReference type="ARBA" id="ARBA00023225"/>
    </source>
</evidence>
<dbReference type="GO" id="GO:0009288">
    <property type="term" value="C:bacterial-type flagellum"/>
    <property type="evidence" value="ECO:0007669"/>
    <property type="project" value="InterPro"/>
</dbReference>
<dbReference type="GO" id="GO:0044781">
    <property type="term" value="P:bacterial-type flagellum organization"/>
    <property type="evidence" value="ECO:0007669"/>
    <property type="project" value="UniProtKB-KW"/>
</dbReference>
<dbReference type="InterPro" id="IPR051472">
    <property type="entry name" value="T3SS_Stator/FliH"/>
</dbReference>
<evidence type="ECO:0000256" key="10">
    <source>
        <dbReference type="SAM" id="MobiDB-lite"/>
    </source>
</evidence>
<reference evidence="12 13" key="2">
    <citation type="journal article" date="2016" name="Science">
        <title>A bacterium that degrades and assimilates poly(ethylene terephthalate).</title>
        <authorList>
            <person name="Yoshida S."/>
            <person name="Hiraga K."/>
            <person name="Takehana T."/>
            <person name="Taniguchi I."/>
            <person name="Yamaji H."/>
            <person name="Maeda Y."/>
            <person name="Toyohara K."/>
            <person name="Miyamoto K."/>
            <person name="Kimura Y."/>
            <person name="Oda K."/>
        </authorList>
    </citation>
    <scope>NUCLEOTIDE SEQUENCE [LARGE SCALE GENOMIC DNA]</scope>
    <source>
        <strain evidence="13">NBRC 110686 / TISTR 2288 / 201-F6</strain>
    </source>
</reference>